<accession>A0A379AR91</accession>
<name>A0A379AR91_AVIAV</name>
<dbReference type="GeneID" id="300133142"/>
<evidence type="ECO:0000313" key="3">
    <source>
        <dbReference type="Proteomes" id="UP000255098"/>
    </source>
</evidence>
<gene>
    <name evidence="2" type="ORF">NCTC11297_00930</name>
</gene>
<sequence>MTINVEFWHLVGLLLSFLGCCFGFAKILVAQFQNSLTERHQNQQRVNEKVEDLERQINKMNSSMPLVYVLREDYIRGQGVLEAKMDALHKTLSELFKMEKTKQ</sequence>
<dbReference type="EMBL" id="UGSP01000001">
    <property type="protein sequence ID" value="SUB23915.1"/>
    <property type="molecule type" value="Genomic_DNA"/>
</dbReference>
<protein>
    <submittedName>
        <fullName evidence="2">Uncharacterized protein</fullName>
    </submittedName>
</protein>
<reference evidence="2 3" key="1">
    <citation type="submission" date="2018-06" db="EMBL/GenBank/DDBJ databases">
        <authorList>
            <consortium name="Pathogen Informatics"/>
            <person name="Doyle S."/>
        </authorList>
    </citation>
    <scope>NUCLEOTIDE SEQUENCE [LARGE SCALE GENOMIC DNA]</scope>
    <source>
        <strain evidence="3">NCTC 11297</strain>
    </source>
</reference>
<organism evidence="2 3">
    <name type="scientific">Avibacterium avium</name>
    <name type="common">Pasteurella avium</name>
    <dbReference type="NCBI Taxonomy" id="751"/>
    <lineage>
        <taxon>Bacteria</taxon>
        <taxon>Pseudomonadati</taxon>
        <taxon>Pseudomonadota</taxon>
        <taxon>Gammaproteobacteria</taxon>
        <taxon>Pasteurellales</taxon>
        <taxon>Pasteurellaceae</taxon>
        <taxon>Avibacterium</taxon>
    </lineage>
</organism>
<dbReference type="AlphaFoldDB" id="A0A379AR91"/>
<dbReference type="RefSeq" id="WP_115249194.1">
    <property type="nucleotide sequence ID" value="NZ_UGSP01000001.1"/>
</dbReference>
<feature type="coiled-coil region" evidence="1">
    <location>
        <begin position="36"/>
        <end position="63"/>
    </location>
</feature>
<evidence type="ECO:0000313" key="2">
    <source>
        <dbReference type="EMBL" id="SUB23915.1"/>
    </source>
</evidence>
<dbReference type="Proteomes" id="UP000255098">
    <property type="component" value="Unassembled WGS sequence"/>
</dbReference>
<evidence type="ECO:0000256" key="1">
    <source>
        <dbReference type="SAM" id="Coils"/>
    </source>
</evidence>
<proteinExistence type="predicted"/>
<keyword evidence="3" id="KW-1185">Reference proteome</keyword>
<keyword evidence="1" id="KW-0175">Coiled coil</keyword>